<dbReference type="Proteomes" id="UP001500962">
    <property type="component" value="Unassembled WGS sequence"/>
</dbReference>
<protein>
    <recommendedName>
        <fullName evidence="1">Thaumarchaeal output domain-containing protein</fullName>
    </recommendedName>
</protein>
<dbReference type="Pfam" id="PF18551">
    <property type="entry name" value="TackOD1"/>
    <property type="match status" value="1"/>
</dbReference>
<evidence type="ECO:0000313" key="4">
    <source>
        <dbReference type="Proteomes" id="UP000830542"/>
    </source>
</evidence>
<proteinExistence type="predicted"/>
<dbReference type="InterPro" id="IPR040572">
    <property type="entry name" value="TackOD1"/>
</dbReference>
<accession>A0AAV3SHX2</accession>
<evidence type="ECO:0000313" key="5">
    <source>
        <dbReference type="Proteomes" id="UP001500962"/>
    </source>
</evidence>
<name>A0AAV3SHX2_HALDO</name>
<evidence type="ECO:0000313" key="2">
    <source>
        <dbReference type="EMBL" id="GAA0465342.1"/>
    </source>
</evidence>
<sequence length="326" mass="35139">MVSPGTLTALTALADGSQAEYEPTIDTETGGVSYPDAEMRLDAGDPNAFELLESLAKRGVLGKTFEEKVYLCPGCGAEGMAYTTACPSCGSAHTVETELFEHLSCGHIAAREAFEAGPDEYVCPDCEAHLDSLDEIESGHRHVCQDCGSYAEQPEHGLRCRDCGDIYTPGDATERVLCRYALTDEGIRWVEAQLAARESMVETLEERGFDARANTTVTTDRGDQPVHVYGEDELLDSRVVAAIHERPGREAASQLRDVAAAVDARPYLVTTLGSVEKDVVSIAEGADMRILSADTEGSLSNDYQITEGKRTSPSLVQRIASAVRQP</sequence>
<dbReference type="RefSeq" id="WP_244702757.1">
    <property type="nucleotide sequence ID" value="NZ_BAAADN010000034.1"/>
</dbReference>
<evidence type="ECO:0000313" key="3">
    <source>
        <dbReference type="EMBL" id="UOO95270.1"/>
    </source>
</evidence>
<organism evidence="2 5">
    <name type="scientific">Halococcus dombrowskii</name>
    <dbReference type="NCBI Taxonomy" id="179637"/>
    <lineage>
        <taxon>Archaea</taxon>
        <taxon>Methanobacteriati</taxon>
        <taxon>Methanobacteriota</taxon>
        <taxon>Stenosarchaea group</taxon>
        <taxon>Halobacteria</taxon>
        <taxon>Halobacteriales</taxon>
        <taxon>Halococcaceae</taxon>
        <taxon>Halococcus</taxon>
    </lineage>
</organism>
<dbReference type="GeneID" id="71760341"/>
<dbReference type="Proteomes" id="UP000830542">
    <property type="component" value="Chromosome"/>
</dbReference>
<feature type="domain" description="Thaumarchaeal output" evidence="1">
    <location>
        <begin position="18"/>
        <end position="182"/>
    </location>
</feature>
<dbReference type="EMBL" id="CP095005">
    <property type="protein sequence ID" value="UOO95270.1"/>
    <property type="molecule type" value="Genomic_DNA"/>
</dbReference>
<dbReference type="KEGG" id="hdo:MUK72_00795"/>
<keyword evidence="4" id="KW-1185">Reference proteome</keyword>
<dbReference type="AlphaFoldDB" id="A0AAV3SHX2"/>
<evidence type="ECO:0000259" key="1">
    <source>
        <dbReference type="Pfam" id="PF18551"/>
    </source>
</evidence>
<dbReference type="EMBL" id="BAAADN010000034">
    <property type="protein sequence ID" value="GAA0465342.1"/>
    <property type="molecule type" value="Genomic_DNA"/>
</dbReference>
<reference evidence="2" key="1">
    <citation type="journal article" date="2014" name="Int. J. Syst. Evol. Microbiol.">
        <title>Complete genome sequence of Corynebacterium casei LMG S-19264T (=DSM 44701T), isolated from a smear-ripened cheese.</title>
        <authorList>
            <consortium name="US DOE Joint Genome Institute (JGI-PGF)"/>
            <person name="Walter F."/>
            <person name="Albersmeier A."/>
            <person name="Kalinowski J."/>
            <person name="Ruckert C."/>
        </authorList>
    </citation>
    <scope>NUCLEOTIDE SEQUENCE</scope>
    <source>
        <strain evidence="2">JCM 12289</strain>
    </source>
</reference>
<reference evidence="2" key="3">
    <citation type="submission" date="2023-12" db="EMBL/GenBank/DDBJ databases">
        <authorList>
            <person name="Sun Q."/>
            <person name="Inoue M."/>
        </authorList>
    </citation>
    <scope>NUCLEOTIDE SEQUENCE</scope>
    <source>
        <strain evidence="2">JCM 12289</strain>
    </source>
</reference>
<gene>
    <name evidence="2" type="ORF">GCM10008985_22850</name>
    <name evidence="3" type="ORF">MUK72_00795</name>
</gene>
<reference evidence="3" key="2">
    <citation type="submission" date="2022-04" db="EMBL/GenBank/DDBJ databases">
        <title>Sequencing and genomic assembly of Halococcus dombrowskii.</title>
        <authorList>
            <person name="Lim S.W."/>
            <person name="MacLea K.S."/>
        </authorList>
    </citation>
    <scope>NUCLEOTIDE SEQUENCE</scope>
    <source>
        <strain evidence="3">H4</strain>
    </source>
</reference>